<dbReference type="Proteomes" id="UP000315295">
    <property type="component" value="Unassembled WGS sequence"/>
</dbReference>
<sequence length="88" mass="9960">MATQEELARLGVEAFAMIDKFYGRPAGRSHTRPPFIQDHHQPAHQYHHQQARGGKQPPFITDQPVLNSKDAALLFGGIEIRDYPKNRG</sequence>
<protein>
    <submittedName>
        <fullName evidence="2">Uncharacterized protein</fullName>
    </submittedName>
</protein>
<feature type="region of interest" description="Disordered" evidence="1">
    <location>
        <begin position="26"/>
        <end position="59"/>
    </location>
</feature>
<gene>
    <name evidence="2" type="ORF">C1H46_007815</name>
</gene>
<dbReference type="PANTHER" id="PTHR33484:SF12">
    <property type="entry name" value="AP2_ERF DOMAIN-CONTAINING PROTEIN"/>
    <property type="match status" value="1"/>
</dbReference>
<name>A0A540N7R1_MALBA</name>
<evidence type="ECO:0000256" key="1">
    <source>
        <dbReference type="SAM" id="MobiDB-lite"/>
    </source>
</evidence>
<keyword evidence="3" id="KW-1185">Reference proteome</keyword>
<evidence type="ECO:0000313" key="2">
    <source>
        <dbReference type="EMBL" id="TQE06573.1"/>
    </source>
</evidence>
<proteinExistence type="predicted"/>
<evidence type="ECO:0000313" key="3">
    <source>
        <dbReference type="Proteomes" id="UP000315295"/>
    </source>
</evidence>
<comment type="caution">
    <text evidence="2">The sequence shown here is derived from an EMBL/GenBank/DDBJ whole genome shotgun (WGS) entry which is preliminary data.</text>
</comment>
<dbReference type="PANTHER" id="PTHR33484">
    <property type="entry name" value="BNAC07G33360D PROTEIN"/>
    <property type="match status" value="1"/>
</dbReference>
<reference evidence="2 3" key="1">
    <citation type="journal article" date="2019" name="G3 (Bethesda)">
        <title>Sequencing of a Wild Apple (Malus baccata) Genome Unravels the Differences Between Cultivated and Wild Apple Species Regarding Disease Resistance and Cold Tolerance.</title>
        <authorList>
            <person name="Chen X."/>
        </authorList>
    </citation>
    <scope>NUCLEOTIDE SEQUENCE [LARGE SCALE GENOMIC DNA]</scope>
    <source>
        <strain evidence="3">cv. Shandingzi</strain>
        <tissue evidence="2">Leaves</tissue>
    </source>
</reference>
<accession>A0A540N7R1</accession>
<organism evidence="2 3">
    <name type="scientific">Malus baccata</name>
    <name type="common">Siberian crab apple</name>
    <name type="synonym">Pyrus baccata</name>
    <dbReference type="NCBI Taxonomy" id="106549"/>
    <lineage>
        <taxon>Eukaryota</taxon>
        <taxon>Viridiplantae</taxon>
        <taxon>Streptophyta</taxon>
        <taxon>Embryophyta</taxon>
        <taxon>Tracheophyta</taxon>
        <taxon>Spermatophyta</taxon>
        <taxon>Magnoliopsida</taxon>
        <taxon>eudicotyledons</taxon>
        <taxon>Gunneridae</taxon>
        <taxon>Pentapetalae</taxon>
        <taxon>rosids</taxon>
        <taxon>fabids</taxon>
        <taxon>Rosales</taxon>
        <taxon>Rosaceae</taxon>
        <taxon>Amygdaloideae</taxon>
        <taxon>Maleae</taxon>
        <taxon>Malus</taxon>
    </lineage>
</organism>
<dbReference type="AlphaFoldDB" id="A0A540N7R1"/>
<dbReference type="EMBL" id="VIEB01000101">
    <property type="protein sequence ID" value="TQE06573.1"/>
    <property type="molecule type" value="Genomic_DNA"/>
</dbReference>